<evidence type="ECO:0000313" key="3">
    <source>
        <dbReference type="Proteomes" id="UP000254866"/>
    </source>
</evidence>
<feature type="compositionally biased region" description="Basic and acidic residues" evidence="1">
    <location>
        <begin position="474"/>
        <end position="492"/>
    </location>
</feature>
<dbReference type="OrthoDB" id="3598835at2759"/>
<gene>
    <name evidence="2" type="ORF">BP5553_00243</name>
</gene>
<name>A0A370TXJ7_9HELO</name>
<comment type="caution">
    <text evidence="2">The sequence shown here is derived from an EMBL/GenBank/DDBJ whole genome shotgun (WGS) entry which is preliminary data.</text>
</comment>
<reference evidence="2 3" key="1">
    <citation type="journal article" date="2018" name="IMA Fungus">
        <title>IMA Genome-F 9: Draft genome sequence of Annulohypoxylon stygium, Aspergillus mulundensis, Berkeleyomyces basicola (syn. Thielaviopsis basicola), Ceratocystis smalleyi, two Cercospora beticola strains, Coleophoma cylindrospora, Fusarium fracticaudum, Phialophora cf. hyalina, and Morchella septimelata.</title>
        <authorList>
            <person name="Wingfield B.D."/>
            <person name="Bills G.F."/>
            <person name="Dong Y."/>
            <person name="Huang W."/>
            <person name="Nel W.J."/>
            <person name="Swalarsk-Parry B.S."/>
            <person name="Vaghefi N."/>
            <person name="Wilken P.M."/>
            <person name="An Z."/>
            <person name="de Beer Z.W."/>
            <person name="De Vos L."/>
            <person name="Chen L."/>
            <person name="Duong T.A."/>
            <person name="Gao Y."/>
            <person name="Hammerbacher A."/>
            <person name="Kikkert J.R."/>
            <person name="Li Y."/>
            <person name="Li H."/>
            <person name="Li K."/>
            <person name="Li Q."/>
            <person name="Liu X."/>
            <person name="Ma X."/>
            <person name="Naidoo K."/>
            <person name="Pethybridge S.J."/>
            <person name="Sun J."/>
            <person name="Steenkamp E.T."/>
            <person name="van der Nest M.A."/>
            <person name="van Wyk S."/>
            <person name="Wingfield M.J."/>
            <person name="Xiong C."/>
            <person name="Yue Q."/>
            <person name="Zhang X."/>
        </authorList>
    </citation>
    <scope>NUCLEOTIDE SEQUENCE [LARGE SCALE GENOMIC DNA]</scope>
    <source>
        <strain evidence="2 3">BP 5553</strain>
    </source>
</reference>
<keyword evidence="3" id="KW-1185">Reference proteome</keyword>
<feature type="region of interest" description="Disordered" evidence="1">
    <location>
        <begin position="108"/>
        <end position="132"/>
    </location>
</feature>
<evidence type="ECO:0000256" key="1">
    <source>
        <dbReference type="SAM" id="MobiDB-lite"/>
    </source>
</evidence>
<dbReference type="AlphaFoldDB" id="A0A370TXJ7"/>
<organism evidence="2 3">
    <name type="scientific">Venustampulla echinocandica</name>
    <dbReference type="NCBI Taxonomy" id="2656787"/>
    <lineage>
        <taxon>Eukaryota</taxon>
        <taxon>Fungi</taxon>
        <taxon>Dikarya</taxon>
        <taxon>Ascomycota</taxon>
        <taxon>Pezizomycotina</taxon>
        <taxon>Leotiomycetes</taxon>
        <taxon>Helotiales</taxon>
        <taxon>Pleuroascaceae</taxon>
        <taxon>Venustampulla</taxon>
    </lineage>
</organism>
<dbReference type="RefSeq" id="XP_031872920.1">
    <property type="nucleotide sequence ID" value="XM_032008866.1"/>
</dbReference>
<dbReference type="STRING" id="2656787.A0A370TXJ7"/>
<protein>
    <submittedName>
        <fullName evidence="2">Uncharacterized protein</fullName>
    </submittedName>
</protein>
<feature type="region of interest" description="Disordered" evidence="1">
    <location>
        <begin position="411"/>
        <end position="498"/>
    </location>
</feature>
<dbReference type="Proteomes" id="UP000254866">
    <property type="component" value="Unassembled WGS sequence"/>
</dbReference>
<feature type="region of interest" description="Disordered" evidence="1">
    <location>
        <begin position="1"/>
        <end position="35"/>
    </location>
</feature>
<dbReference type="GeneID" id="43593092"/>
<feature type="compositionally biased region" description="Polar residues" evidence="1">
    <location>
        <begin position="113"/>
        <end position="132"/>
    </location>
</feature>
<dbReference type="EMBL" id="NPIC01000001">
    <property type="protein sequence ID" value="RDL40264.1"/>
    <property type="molecule type" value="Genomic_DNA"/>
</dbReference>
<accession>A0A370TXJ7</accession>
<proteinExistence type="predicted"/>
<evidence type="ECO:0000313" key="2">
    <source>
        <dbReference type="EMBL" id="RDL40264.1"/>
    </source>
</evidence>
<sequence>MSSTQEQIPPRRKRQRAEADLSLDDQSESQLPKRLKSSIKLHSAEFYDSLSKVWLTRRALKELDRRTSQANSPQQRASTLRPITRNTSDKIQRFARDGGPELCDLRGYPSPRSMGSSNSLESWQTKSTAQTSIGTLKTTRSSAYDSDFEQHLRDHHIHLNNRRSKPGNLGELRQRLLQPRPILSPSPFSDDAYEDFELKHEDITEEGEIMQHIVPIICGNSNIPNKQNLLFTRLYPIANGTTVAGKPDFYDGARLDDINKQVQKDLGHFIIPTRHPAAPVAPNFFLEVKAPRGAANVARRQAGYNGALGARAMHLLQSYKQDQSVYDGDAYTITSTYHAGTGTLQIYITHATKLDDGNTEYHMTQVDSWGLTGSPDSFRRGVTALCNARDWAQEQRDRLILDANERVRSMNAEAAPSESSRRRSHRTASVASGNYNRPSEMVDGYHTEEAETLSNELGADTSLKPKTSSNVAKVSDKSVSKAARHSGDESRQRRFSQR</sequence>